<evidence type="ECO:0000313" key="2">
    <source>
        <dbReference type="Proteomes" id="UP000319014"/>
    </source>
</evidence>
<proteinExistence type="predicted"/>
<dbReference type="EMBL" id="FXTK01000012">
    <property type="protein sequence ID" value="SMO81764.1"/>
    <property type="molecule type" value="Genomic_DNA"/>
</dbReference>
<dbReference type="Proteomes" id="UP000319014">
    <property type="component" value="Unassembled WGS sequence"/>
</dbReference>
<organism evidence="1 2">
    <name type="scientific">Paracoccus laeviglucosivorans</name>
    <dbReference type="NCBI Taxonomy" id="1197861"/>
    <lineage>
        <taxon>Bacteria</taxon>
        <taxon>Pseudomonadati</taxon>
        <taxon>Pseudomonadota</taxon>
        <taxon>Alphaproteobacteria</taxon>
        <taxon>Rhodobacterales</taxon>
        <taxon>Paracoccaceae</taxon>
        <taxon>Paracoccus</taxon>
    </lineage>
</organism>
<dbReference type="InterPro" id="IPR036397">
    <property type="entry name" value="RNaseH_sf"/>
</dbReference>
<gene>
    <name evidence="1" type="ORF">SAMN06265221_11298</name>
</gene>
<dbReference type="RefSeq" id="WP_142663740.1">
    <property type="nucleotide sequence ID" value="NZ_FXTK01000012.1"/>
</dbReference>
<protein>
    <submittedName>
        <fullName evidence="1">Uncharacterized protein</fullName>
    </submittedName>
</protein>
<dbReference type="OrthoDB" id="9814072at2"/>
<dbReference type="AlphaFoldDB" id="A0A521ECW6"/>
<dbReference type="GO" id="GO:0003676">
    <property type="term" value="F:nucleic acid binding"/>
    <property type="evidence" value="ECO:0007669"/>
    <property type="project" value="InterPro"/>
</dbReference>
<reference evidence="1 2" key="1">
    <citation type="submission" date="2017-05" db="EMBL/GenBank/DDBJ databases">
        <authorList>
            <person name="Varghese N."/>
            <person name="Submissions S."/>
        </authorList>
    </citation>
    <scope>NUCLEOTIDE SEQUENCE [LARGE SCALE GENOMIC DNA]</scope>
    <source>
        <strain evidence="1 2">DSM 100094</strain>
    </source>
</reference>
<sequence length="116" mass="12984">MQIASSAARIRRCAPAFTLREREVILAALGISHVKTVAGMPWLRGKIERFLRTAATGLIAEFVTTCPEHNLRLVYRTREQGDPGHPYTLVPELNDLPDTWMTIAECRTLLRTLIAG</sequence>
<keyword evidence="2" id="KW-1185">Reference proteome</keyword>
<name>A0A521ECW6_9RHOB</name>
<accession>A0A521ECW6</accession>
<dbReference type="Gene3D" id="3.30.420.10">
    <property type="entry name" value="Ribonuclease H-like superfamily/Ribonuclease H"/>
    <property type="match status" value="1"/>
</dbReference>
<evidence type="ECO:0000313" key="1">
    <source>
        <dbReference type="EMBL" id="SMO81764.1"/>
    </source>
</evidence>